<keyword evidence="3" id="KW-0732">Signal</keyword>
<name>A0ABM8QFC5_9BACT</name>
<organism evidence="4 5">
    <name type="scientific">Nitrospira defluvii</name>
    <dbReference type="NCBI Taxonomy" id="330214"/>
    <lineage>
        <taxon>Bacteria</taxon>
        <taxon>Pseudomonadati</taxon>
        <taxon>Nitrospirota</taxon>
        <taxon>Nitrospiria</taxon>
        <taxon>Nitrospirales</taxon>
        <taxon>Nitrospiraceae</taxon>
        <taxon>Nitrospira</taxon>
    </lineage>
</organism>
<gene>
    <name evidence="4" type="ORF">NSPZN2_10377</name>
</gene>
<dbReference type="SUPFAM" id="SSF48452">
    <property type="entry name" value="TPR-like"/>
    <property type="match status" value="1"/>
</dbReference>
<dbReference type="InterPro" id="IPR011990">
    <property type="entry name" value="TPR-like_helical_dom_sf"/>
</dbReference>
<dbReference type="RefSeq" id="WP_213040270.1">
    <property type="nucleotide sequence ID" value="NZ_CAJNBJ010000001.1"/>
</dbReference>
<keyword evidence="5" id="KW-1185">Reference proteome</keyword>
<dbReference type="Proteomes" id="UP000675880">
    <property type="component" value="Unassembled WGS sequence"/>
</dbReference>
<keyword evidence="1" id="KW-0677">Repeat</keyword>
<dbReference type="EMBL" id="CAJNBJ010000001">
    <property type="protein sequence ID" value="CAE6694269.1"/>
    <property type="molecule type" value="Genomic_DNA"/>
</dbReference>
<evidence type="ECO:0000313" key="5">
    <source>
        <dbReference type="Proteomes" id="UP000675880"/>
    </source>
</evidence>
<comment type="caution">
    <text evidence="4">The sequence shown here is derived from an EMBL/GenBank/DDBJ whole genome shotgun (WGS) entry which is preliminary data.</text>
</comment>
<dbReference type="Gene3D" id="1.25.40.10">
    <property type="entry name" value="Tetratricopeptide repeat domain"/>
    <property type="match status" value="2"/>
</dbReference>
<evidence type="ECO:0000256" key="2">
    <source>
        <dbReference type="ARBA" id="ARBA00022803"/>
    </source>
</evidence>
<sequence length="297" mass="32408">MAITMKSFGWVLALSVVVLCSASFAAPSGTGAVPSADKRTPRALAREAYYQIEANVFSRAQLQDAYTKINLAADQNRNEAFIYVAVSLGTLVGGYTIGDWYDLTTFGGTVVQDALGHARQAVSLDPDLGAAHAQLARVLIVKKEFLEAAEHIAKAKALDQDSFYPWYFEGIWHEKQGHVPEATHAFDRAQQAATLPHHSMLVLVHRASVAKIGGDAALQEQLLKKGIALNPDSAYAYGDYAAFLMCKGRYREAIVQWEKAIHIAPFPRAVSQLEKAKQYLAEERTKTAQAKPKTGCA</sequence>
<evidence type="ECO:0008006" key="6">
    <source>
        <dbReference type="Google" id="ProtNLM"/>
    </source>
</evidence>
<feature type="chain" id="PRO_5046451023" description="Tetratricopeptide repeat protein" evidence="3">
    <location>
        <begin position="26"/>
        <end position="297"/>
    </location>
</feature>
<dbReference type="PANTHER" id="PTHR44858">
    <property type="entry name" value="TETRATRICOPEPTIDE REPEAT PROTEIN 6"/>
    <property type="match status" value="1"/>
</dbReference>
<evidence type="ECO:0000313" key="4">
    <source>
        <dbReference type="EMBL" id="CAE6694269.1"/>
    </source>
</evidence>
<dbReference type="PANTHER" id="PTHR44858:SF1">
    <property type="entry name" value="UDP-N-ACETYLGLUCOSAMINE--PEPTIDE N-ACETYLGLUCOSAMINYLTRANSFERASE SPINDLY-RELATED"/>
    <property type="match status" value="1"/>
</dbReference>
<evidence type="ECO:0000256" key="1">
    <source>
        <dbReference type="ARBA" id="ARBA00022737"/>
    </source>
</evidence>
<feature type="signal peptide" evidence="3">
    <location>
        <begin position="1"/>
        <end position="25"/>
    </location>
</feature>
<dbReference type="InterPro" id="IPR050498">
    <property type="entry name" value="Ycf3"/>
</dbReference>
<accession>A0ABM8QFC5</accession>
<evidence type="ECO:0000256" key="3">
    <source>
        <dbReference type="SAM" id="SignalP"/>
    </source>
</evidence>
<protein>
    <recommendedName>
        <fullName evidence="6">Tetratricopeptide repeat protein</fullName>
    </recommendedName>
</protein>
<dbReference type="SMART" id="SM00028">
    <property type="entry name" value="TPR"/>
    <property type="match status" value="2"/>
</dbReference>
<proteinExistence type="predicted"/>
<reference evidence="4 5" key="1">
    <citation type="submission" date="2021-02" db="EMBL/GenBank/DDBJ databases">
        <authorList>
            <person name="Han P."/>
        </authorList>
    </citation>
    <scope>NUCLEOTIDE SEQUENCE [LARGE SCALE GENOMIC DNA]</scope>
    <source>
        <strain evidence="4">Candidatus Nitrospira sp. ZN2</strain>
    </source>
</reference>
<dbReference type="InterPro" id="IPR019734">
    <property type="entry name" value="TPR_rpt"/>
</dbReference>
<keyword evidence="2" id="KW-0802">TPR repeat</keyword>